<keyword evidence="1" id="KW-0732">Signal</keyword>
<dbReference type="Proteomes" id="UP000653797">
    <property type="component" value="Unassembled WGS sequence"/>
</dbReference>
<dbReference type="RefSeq" id="WP_191039181.1">
    <property type="nucleotide sequence ID" value="NZ_JACXAA010000003.1"/>
</dbReference>
<dbReference type="AlphaFoldDB" id="A0A927GDH8"/>
<protein>
    <submittedName>
        <fullName evidence="2">Uncharacterized protein</fullName>
    </submittedName>
</protein>
<feature type="signal peptide" evidence="1">
    <location>
        <begin position="1"/>
        <end position="22"/>
    </location>
</feature>
<feature type="chain" id="PRO_5037228709" evidence="1">
    <location>
        <begin position="23"/>
        <end position="77"/>
    </location>
</feature>
<keyword evidence="3" id="KW-1185">Reference proteome</keyword>
<dbReference type="EMBL" id="JACXAA010000003">
    <property type="protein sequence ID" value="MBD2753580.1"/>
    <property type="molecule type" value="Genomic_DNA"/>
</dbReference>
<evidence type="ECO:0000256" key="1">
    <source>
        <dbReference type="SAM" id="SignalP"/>
    </source>
</evidence>
<proteinExistence type="predicted"/>
<evidence type="ECO:0000313" key="2">
    <source>
        <dbReference type="EMBL" id="MBD2753580.1"/>
    </source>
</evidence>
<organism evidence="2 3">
    <name type="scientific">Spirosoma validum</name>
    <dbReference type="NCBI Taxonomy" id="2771355"/>
    <lineage>
        <taxon>Bacteria</taxon>
        <taxon>Pseudomonadati</taxon>
        <taxon>Bacteroidota</taxon>
        <taxon>Cytophagia</taxon>
        <taxon>Cytophagales</taxon>
        <taxon>Cytophagaceae</taxon>
        <taxon>Spirosoma</taxon>
    </lineage>
</organism>
<evidence type="ECO:0000313" key="3">
    <source>
        <dbReference type="Proteomes" id="UP000653797"/>
    </source>
</evidence>
<accession>A0A927GDH8</accession>
<name>A0A927GDH8_9BACT</name>
<reference evidence="2" key="1">
    <citation type="submission" date="2020-09" db="EMBL/GenBank/DDBJ databases">
        <authorList>
            <person name="Kim M.K."/>
        </authorList>
    </citation>
    <scope>NUCLEOTIDE SEQUENCE</scope>
    <source>
        <strain evidence="2">BT704</strain>
    </source>
</reference>
<gene>
    <name evidence="2" type="ORF">IC230_11810</name>
</gene>
<comment type="caution">
    <text evidence="2">The sequence shown here is derived from an EMBL/GenBank/DDBJ whole genome shotgun (WGS) entry which is preliminary data.</text>
</comment>
<sequence>MPIFLFLLLVFSTFIATGQSYSESPQQALNQYVAFLNQSVNEVTQRLQQIQTYHDDMRTYQTGHGPLRLSPSGTLEE</sequence>